<evidence type="ECO:0000256" key="4">
    <source>
        <dbReference type="ARBA" id="ARBA00022692"/>
    </source>
</evidence>
<dbReference type="Pfam" id="PF00528">
    <property type="entry name" value="BPD_transp_1"/>
    <property type="match status" value="1"/>
</dbReference>
<evidence type="ECO:0000256" key="8">
    <source>
        <dbReference type="SAM" id="MobiDB-lite"/>
    </source>
</evidence>
<comment type="subcellular location">
    <subcellularLocation>
        <location evidence="1 7">Cell membrane</location>
        <topology evidence="1 7">Multi-pass membrane protein</topology>
    </subcellularLocation>
</comment>
<dbReference type="InterPro" id="IPR000515">
    <property type="entry name" value="MetI-like"/>
</dbReference>
<sequence length="368" mass="38653">MAVDLLTARLRGAVGRLLRLVLLLAAVAAASFTLMAHSPIDPVDAYVGGDIAAIGPEQRAQIAERWGLGDPPLERFGAWFGQLLQGDLGQSLTFNQPVTQVIGERFPASLALMATAWLLSGLFGFSLGVVAGVRQGRVADRAICWWAYTLASAPTFWVGLLLLYVFSVSLGWTPVCCAVPVGVLAEDVTLLDRLQHLILPALTLSIVGVAPVVLHTRHAVIHAMASDHVAFARAQGESTRGVVVHHVLRNAAAPAVLLQFAALGELFGGSVLAEQVFSYPGLGAATTAAALGQDVPLLLGIVLFTTVFVFVGNQLGDVAHARLDPRVGRRPSRGRRGRDGEPAGLPAAPEAFPPPPTGEPEPAGRGVR</sequence>
<dbReference type="EMBL" id="OCNK01000005">
    <property type="protein sequence ID" value="SOE03069.1"/>
    <property type="molecule type" value="Genomic_DNA"/>
</dbReference>
<dbReference type="PANTHER" id="PTHR43163">
    <property type="entry name" value="DIPEPTIDE TRANSPORT SYSTEM PERMEASE PROTEIN DPPB-RELATED"/>
    <property type="match status" value="1"/>
</dbReference>
<accession>A0A286H6V7</accession>
<comment type="similarity">
    <text evidence="7">Belongs to the binding-protein-dependent transport system permease family.</text>
</comment>
<evidence type="ECO:0000256" key="6">
    <source>
        <dbReference type="ARBA" id="ARBA00023136"/>
    </source>
</evidence>
<evidence type="ECO:0000256" key="3">
    <source>
        <dbReference type="ARBA" id="ARBA00022475"/>
    </source>
</evidence>
<feature type="transmembrane region" description="Helical" evidence="7">
    <location>
        <begin position="256"/>
        <end position="277"/>
    </location>
</feature>
<evidence type="ECO:0000313" key="10">
    <source>
        <dbReference type="EMBL" id="SOE03069.1"/>
    </source>
</evidence>
<evidence type="ECO:0000256" key="5">
    <source>
        <dbReference type="ARBA" id="ARBA00022989"/>
    </source>
</evidence>
<keyword evidence="3" id="KW-1003">Cell membrane</keyword>
<protein>
    <submittedName>
        <fullName evidence="10">Peptide/nickel transport system permease protein</fullName>
    </submittedName>
</protein>
<dbReference type="CDD" id="cd06261">
    <property type="entry name" value="TM_PBP2"/>
    <property type="match status" value="1"/>
</dbReference>
<dbReference type="Proteomes" id="UP000219482">
    <property type="component" value="Unassembled WGS sequence"/>
</dbReference>
<gene>
    <name evidence="10" type="ORF">SAMN06272739_3984</name>
</gene>
<feature type="region of interest" description="Disordered" evidence="8">
    <location>
        <begin position="326"/>
        <end position="368"/>
    </location>
</feature>
<name>A0A286H6V7_9ACTN</name>
<evidence type="ECO:0000256" key="2">
    <source>
        <dbReference type="ARBA" id="ARBA00022448"/>
    </source>
</evidence>
<dbReference type="Gene3D" id="1.10.3720.10">
    <property type="entry name" value="MetI-like"/>
    <property type="match status" value="1"/>
</dbReference>
<dbReference type="InterPro" id="IPR035906">
    <property type="entry name" value="MetI-like_sf"/>
</dbReference>
<dbReference type="SUPFAM" id="SSF161098">
    <property type="entry name" value="MetI-like"/>
    <property type="match status" value="1"/>
</dbReference>
<keyword evidence="4 7" id="KW-0812">Transmembrane</keyword>
<keyword evidence="2 7" id="KW-0813">Transport</keyword>
<keyword evidence="5 7" id="KW-1133">Transmembrane helix</keyword>
<dbReference type="RefSeq" id="WP_200814863.1">
    <property type="nucleotide sequence ID" value="NZ_OCNK01000005.1"/>
</dbReference>
<evidence type="ECO:0000256" key="1">
    <source>
        <dbReference type="ARBA" id="ARBA00004651"/>
    </source>
</evidence>
<reference evidence="11" key="1">
    <citation type="submission" date="2017-09" db="EMBL/GenBank/DDBJ databases">
        <authorList>
            <person name="Varghese N."/>
            <person name="Submissions S."/>
        </authorList>
    </citation>
    <scope>NUCLEOTIDE SEQUENCE [LARGE SCALE GENOMIC DNA]</scope>
    <source>
        <strain evidence="11">DSM 44270</strain>
    </source>
</reference>
<feature type="transmembrane region" description="Helical" evidence="7">
    <location>
        <begin position="110"/>
        <end position="133"/>
    </location>
</feature>
<keyword evidence="11" id="KW-1185">Reference proteome</keyword>
<evidence type="ECO:0000313" key="11">
    <source>
        <dbReference type="Proteomes" id="UP000219482"/>
    </source>
</evidence>
<dbReference type="GO" id="GO:0005886">
    <property type="term" value="C:plasma membrane"/>
    <property type="evidence" value="ECO:0007669"/>
    <property type="project" value="UniProtKB-SubCell"/>
</dbReference>
<dbReference type="PROSITE" id="PS50928">
    <property type="entry name" value="ABC_TM1"/>
    <property type="match status" value="1"/>
</dbReference>
<dbReference type="AlphaFoldDB" id="A0A286H6V7"/>
<organism evidence="10 11">
    <name type="scientific">Blastococcus haudaquaticus</name>
    <dbReference type="NCBI Taxonomy" id="1938745"/>
    <lineage>
        <taxon>Bacteria</taxon>
        <taxon>Bacillati</taxon>
        <taxon>Actinomycetota</taxon>
        <taxon>Actinomycetes</taxon>
        <taxon>Geodermatophilales</taxon>
        <taxon>Geodermatophilaceae</taxon>
        <taxon>Blastococcus</taxon>
    </lineage>
</organism>
<evidence type="ECO:0000256" key="7">
    <source>
        <dbReference type="RuleBase" id="RU363032"/>
    </source>
</evidence>
<dbReference type="PANTHER" id="PTHR43163:SF6">
    <property type="entry name" value="DIPEPTIDE TRANSPORT SYSTEM PERMEASE PROTEIN DPPB-RELATED"/>
    <property type="match status" value="1"/>
</dbReference>
<proteinExistence type="inferred from homology"/>
<evidence type="ECO:0000259" key="9">
    <source>
        <dbReference type="PROSITE" id="PS50928"/>
    </source>
</evidence>
<feature type="transmembrane region" description="Helical" evidence="7">
    <location>
        <begin position="197"/>
        <end position="214"/>
    </location>
</feature>
<dbReference type="GO" id="GO:0055085">
    <property type="term" value="P:transmembrane transport"/>
    <property type="evidence" value="ECO:0007669"/>
    <property type="project" value="InterPro"/>
</dbReference>
<keyword evidence="6 7" id="KW-0472">Membrane</keyword>
<feature type="domain" description="ABC transmembrane type-1" evidence="9">
    <location>
        <begin position="106"/>
        <end position="316"/>
    </location>
</feature>
<feature type="transmembrane region" description="Helical" evidence="7">
    <location>
        <begin position="145"/>
        <end position="166"/>
    </location>
</feature>
<feature type="transmembrane region" description="Helical" evidence="7">
    <location>
        <begin position="297"/>
        <end position="316"/>
    </location>
</feature>
<feature type="transmembrane region" description="Helical" evidence="7">
    <location>
        <begin position="20"/>
        <end position="40"/>
    </location>
</feature>